<evidence type="ECO:0000256" key="1">
    <source>
        <dbReference type="ARBA" id="ARBA00004365"/>
    </source>
</evidence>
<dbReference type="NCBIfam" id="TIGR02492">
    <property type="entry name" value="flgK_ends"/>
    <property type="match status" value="1"/>
</dbReference>
<keyword evidence="6" id="KW-0975">Bacterial flagellum</keyword>
<dbReference type="AlphaFoldDB" id="A0A0A0E965"/>
<dbReference type="Pfam" id="PF22638">
    <property type="entry name" value="FlgK_D1"/>
    <property type="match status" value="1"/>
</dbReference>
<evidence type="ECO:0000313" key="9">
    <source>
        <dbReference type="EMBL" id="KGM46964.1"/>
    </source>
</evidence>
<dbReference type="RefSeq" id="WP_043753826.1">
    <property type="nucleotide sequence ID" value="NZ_AQQX01000016.1"/>
</dbReference>
<protein>
    <recommendedName>
        <fullName evidence="4">Flagellar hook-associated protein 1</fullName>
    </recommendedName>
</protein>
<dbReference type="GO" id="GO:0005576">
    <property type="term" value="C:extracellular region"/>
    <property type="evidence" value="ECO:0007669"/>
    <property type="project" value="UniProtKB-SubCell"/>
</dbReference>
<name>A0A0A0E965_9RHOB</name>
<evidence type="ECO:0000259" key="8">
    <source>
        <dbReference type="Pfam" id="PF22638"/>
    </source>
</evidence>
<dbReference type="PANTHER" id="PTHR30033">
    <property type="entry name" value="FLAGELLAR HOOK-ASSOCIATED PROTEIN 1"/>
    <property type="match status" value="1"/>
</dbReference>
<dbReference type="GO" id="GO:0005198">
    <property type="term" value="F:structural molecule activity"/>
    <property type="evidence" value="ECO:0007669"/>
    <property type="project" value="InterPro"/>
</dbReference>
<dbReference type="SUPFAM" id="SSF64518">
    <property type="entry name" value="Phase 1 flagellin"/>
    <property type="match status" value="1"/>
</dbReference>
<comment type="similarity">
    <text evidence="3">Belongs to the flagella basal body rod proteins family.</text>
</comment>
<accession>A0A0A0E965</accession>
<dbReference type="eggNOG" id="COG1256">
    <property type="taxonomic scope" value="Bacteria"/>
</dbReference>
<keyword evidence="10" id="KW-1185">Reference proteome</keyword>
<reference evidence="9 10" key="1">
    <citation type="journal article" date="2015" name="Antonie Van Leeuwenhoek">
        <title>Pseudooceanicola atlanticus gen. nov. sp. nov., isolated from surface seawater of the Atlantic Ocean and reclassification of Oceanicola batsensis, Oceanicola marinus, Oceanicola nitratireducens, Oceanicola nanhaiensis, Oceanicola antarcticus and Oceanicola flagellatus, as Pseudooceanicola batsensis comb. nov., Pseudooceanicola marinus comb. nov., Pseudooceanicola nitratireducens comb. nov., Pseudooceanicola nanhaiensis comb. nov., Pseudooceanicola antarcticus comb. nov., and Pseudooceanicola flagellatus comb. nov.</title>
        <authorList>
            <person name="Lai Q."/>
            <person name="Li G."/>
            <person name="Liu X."/>
            <person name="Du Y."/>
            <person name="Sun F."/>
            <person name="Shao Z."/>
        </authorList>
    </citation>
    <scope>NUCLEOTIDE SEQUENCE [LARGE SCALE GENOMIC DNA]</scope>
    <source>
        <strain evidence="9 10">22II-s11g</strain>
    </source>
</reference>
<feature type="domain" description="Flagellar basal-body/hook protein C-terminal" evidence="7">
    <location>
        <begin position="428"/>
        <end position="468"/>
    </location>
</feature>
<evidence type="ECO:0000256" key="6">
    <source>
        <dbReference type="ARBA" id="ARBA00023143"/>
    </source>
</evidence>
<dbReference type="InterPro" id="IPR010930">
    <property type="entry name" value="Flg_bb/hook_C_dom"/>
</dbReference>
<dbReference type="GO" id="GO:0009424">
    <property type="term" value="C:bacterial-type flagellum hook"/>
    <property type="evidence" value="ECO:0007669"/>
    <property type="project" value="InterPro"/>
</dbReference>
<gene>
    <name evidence="9" type="ORF">ATO9_20780</name>
</gene>
<dbReference type="OrthoDB" id="7181295at2"/>
<evidence type="ECO:0000256" key="4">
    <source>
        <dbReference type="ARBA" id="ARBA00016244"/>
    </source>
</evidence>
<evidence type="ECO:0000313" key="10">
    <source>
        <dbReference type="Proteomes" id="UP000030004"/>
    </source>
</evidence>
<dbReference type="PANTHER" id="PTHR30033:SF2">
    <property type="entry name" value="FLAGELLAR HOOK PROTEIN"/>
    <property type="match status" value="1"/>
</dbReference>
<dbReference type="Proteomes" id="UP000030004">
    <property type="component" value="Unassembled WGS sequence"/>
</dbReference>
<evidence type="ECO:0000259" key="7">
    <source>
        <dbReference type="Pfam" id="PF06429"/>
    </source>
</evidence>
<dbReference type="InterPro" id="IPR053927">
    <property type="entry name" value="FlgK_helical"/>
</dbReference>
<dbReference type="STRING" id="1461694.ATO9_20780"/>
<evidence type="ECO:0000256" key="2">
    <source>
        <dbReference type="ARBA" id="ARBA00004613"/>
    </source>
</evidence>
<dbReference type="GO" id="GO:0044780">
    <property type="term" value="P:bacterial-type flagellum assembly"/>
    <property type="evidence" value="ECO:0007669"/>
    <property type="project" value="InterPro"/>
</dbReference>
<comment type="caution">
    <text evidence="9">The sequence shown here is derived from an EMBL/GenBank/DDBJ whole genome shotgun (WGS) entry which is preliminary data.</text>
</comment>
<proteinExistence type="inferred from homology"/>
<organism evidence="9 10">
    <name type="scientific">Pseudooceanicola atlanticus</name>
    <dbReference type="NCBI Taxonomy" id="1461694"/>
    <lineage>
        <taxon>Bacteria</taxon>
        <taxon>Pseudomonadati</taxon>
        <taxon>Pseudomonadota</taxon>
        <taxon>Alphaproteobacteria</taxon>
        <taxon>Rhodobacterales</taxon>
        <taxon>Paracoccaceae</taxon>
        <taxon>Pseudooceanicola</taxon>
    </lineage>
</organism>
<comment type="subcellular location">
    <subcellularLocation>
        <location evidence="1">Bacterial flagellum</location>
    </subcellularLocation>
    <subcellularLocation>
        <location evidence="2">Secreted</location>
    </subcellularLocation>
</comment>
<feature type="domain" description="Flagellar hook-associated protein FlgK helical" evidence="8">
    <location>
        <begin position="97"/>
        <end position="300"/>
    </location>
</feature>
<sequence length="470" mass="50234">MSLLSAIHASRTGLLANTRRAEIVSSNIANAQDENYSRRSLSVTEGIGGGVQVLGVSRAMNTAMDALFRSEMSYAAKADVMSHSLSLYTIELGDIDSEISLPAQLANFENTLGLLSNAPENANLQQQTLNAAEMLTQTLRDANSALGQINTRAVDGIATDVKTANATLEEIARINTDIAHTDRGTDAYASLEDRLGAQLDKLSEVIEIDVTYDTEGRAKVHTAEGQTLVFASYVNELSFDRAAMALYAGTEDITPGVVGRRNSDQGSIAGHFEMMGTVVPQMQIELDEIARSLIEGFEDADASLAPGQAGLFTDRGFAYDPANHSGLAGRIAVNAAVDPQQGGELYRLRDGIGATAPGAISDNSQLLDFVTVFSDLQSFAPEAGQGTNTRISDFVAGVFAKQQSRRVEAEASFENYTASTETFRSARLDAKGVNIDTELQQLTLIEQAYNANSQVLRVASQMIDTLLDAV</sequence>
<evidence type="ECO:0000256" key="5">
    <source>
        <dbReference type="ARBA" id="ARBA00022525"/>
    </source>
</evidence>
<keyword evidence="5" id="KW-0964">Secreted</keyword>
<evidence type="ECO:0000256" key="3">
    <source>
        <dbReference type="ARBA" id="ARBA00009677"/>
    </source>
</evidence>
<dbReference type="Pfam" id="PF06429">
    <property type="entry name" value="Flg_bbr_C"/>
    <property type="match status" value="1"/>
</dbReference>
<dbReference type="InterPro" id="IPR002371">
    <property type="entry name" value="FlgK"/>
</dbReference>
<dbReference type="EMBL" id="AQQX01000016">
    <property type="protein sequence ID" value="KGM46964.1"/>
    <property type="molecule type" value="Genomic_DNA"/>
</dbReference>